<keyword evidence="1" id="KW-0853">WD repeat</keyword>
<evidence type="ECO:0000259" key="3">
    <source>
        <dbReference type="PROSITE" id="PS50075"/>
    </source>
</evidence>
<evidence type="ECO:0000313" key="5">
    <source>
        <dbReference type="Proteomes" id="UP000306102"/>
    </source>
</evidence>
<proteinExistence type="predicted"/>
<dbReference type="STRING" id="542762.A0A4S4CZ12"/>
<dbReference type="AlphaFoldDB" id="A0A4S4CZ12"/>
<dbReference type="InterPro" id="IPR045159">
    <property type="entry name" value="DCAF7-like"/>
</dbReference>
<reference evidence="4 5" key="1">
    <citation type="journal article" date="2018" name="Proc. Natl. Acad. Sci. U.S.A.">
        <title>Draft genome sequence of Camellia sinensis var. sinensis provides insights into the evolution of the tea genome and tea quality.</title>
        <authorList>
            <person name="Wei C."/>
            <person name="Yang H."/>
            <person name="Wang S."/>
            <person name="Zhao J."/>
            <person name="Liu C."/>
            <person name="Gao L."/>
            <person name="Xia E."/>
            <person name="Lu Y."/>
            <person name="Tai Y."/>
            <person name="She G."/>
            <person name="Sun J."/>
            <person name="Cao H."/>
            <person name="Tong W."/>
            <person name="Gao Q."/>
            <person name="Li Y."/>
            <person name="Deng W."/>
            <person name="Jiang X."/>
            <person name="Wang W."/>
            <person name="Chen Q."/>
            <person name="Zhang S."/>
            <person name="Li H."/>
            <person name="Wu J."/>
            <person name="Wang P."/>
            <person name="Li P."/>
            <person name="Shi C."/>
            <person name="Zheng F."/>
            <person name="Jian J."/>
            <person name="Huang B."/>
            <person name="Shan D."/>
            <person name="Shi M."/>
            <person name="Fang C."/>
            <person name="Yue Y."/>
            <person name="Li F."/>
            <person name="Li D."/>
            <person name="Wei S."/>
            <person name="Han B."/>
            <person name="Jiang C."/>
            <person name="Yin Y."/>
            <person name="Xia T."/>
            <person name="Zhang Z."/>
            <person name="Bennetzen J.L."/>
            <person name="Zhao S."/>
            <person name="Wan X."/>
        </authorList>
    </citation>
    <scope>NUCLEOTIDE SEQUENCE [LARGE SCALE GENOMIC DNA]</scope>
    <source>
        <strain evidence="5">cv. Shuchazao</strain>
        <tissue evidence="4">Leaf</tissue>
    </source>
</reference>
<keyword evidence="2" id="KW-0677">Repeat</keyword>
<dbReference type="EMBL" id="SDRB02013351">
    <property type="protein sequence ID" value="THF95130.1"/>
    <property type="molecule type" value="Genomic_DNA"/>
</dbReference>
<dbReference type="InterPro" id="IPR009081">
    <property type="entry name" value="PP-bd_ACP"/>
</dbReference>
<dbReference type="Proteomes" id="UP000306102">
    <property type="component" value="Unassembled WGS sequence"/>
</dbReference>
<accession>A0A4S4CZ12</accession>
<dbReference type="PROSITE" id="PS50075">
    <property type="entry name" value="CARRIER"/>
    <property type="match status" value="1"/>
</dbReference>
<feature type="domain" description="Carrier" evidence="3">
    <location>
        <begin position="1"/>
        <end position="33"/>
    </location>
</feature>
<name>A0A4S4CZ12_CAMSN</name>
<dbReference type="InterPro" id="IPR036736">
    <property type="entry name" value="ACP-like_sf"/>
</dbReference>
<sequence length="194" mass="21109">MASEEEFGFEIPDNEADKISSINLAVDFIAVRVIPWAKANLKLYSSGGMHIAWAPHSSCPICPAGDDSQALLWDLSSIGQPLESGLDPILAYTAGADIEQLQWSSSQPDWVAIAFSTQLLILRILPLTHVTHTVLLASSIPIRQLIDNGHQMVDETDKAKHFLLEQTLKHLPHMGIGCIAVSIRLAVSIPGAWV</sequence>
<evidence type="ECO:0000256" key="2">
    <source>
        <dbReference type="ARBA" id="ARBA00022737"/>
    </source>
</evidence>
<evidence type="ECO:0000313" key="4">
    <source>
        <dbReference type="EMBL" id="THF95130.1"/>
    </source>
</evidence>
<organism evidence="4 5">
    <name type="scientific">Camellia sinensis var. sinensis</name>
    <name type="common">China tea</name>
    <dbReference type="NCBI Taxonomy" id="542762"/>
    <lineage>
        <taxon>Eukaryota</taxon>
        <taxon>Viridiplantae</taxon>
        <taxon>Streptophyta</taxon>
        <taxon>Embryophyta</taxon>
        <taxon>Tracheophyta</taxon>
        <taxon>Spermatophyta</taxon>
        <taxon>Magnoliopsida</taxon>
        <taxon>eudicotyledons</taxon>
        <taxon>Gunneridae</taxon>
        <taxon>Pentapetalae</taxon>
        <taxon>asterids</taxon>
        <taxon>Ericales</taxon>
        <taxon>Theaceae</taxon>
        <taxon>Camellia</taxon>
    </lineage>
</organism>
<gene>
    <name evidence="4" type="ORF">TEA_016116</name>
</gene>
<protein>
    <recommendedName>
        <fullName evidence="3">Carrier domain-containing protein</fullName>
    </recommendedName>
</protein>
<keyword evidence="5" id="KW-1185">Reference proteome</keyword>
<evidence type="ECO:0000256" key="1">
    <source>
        <dbReference type="ARBA" id="ARBA00022574"/>
    </source>
</evidence>
<dbReference type="Gene3D" id="1.10.1200.10">
    <property type="entry name" value="ACP-like"/>
    <property type="match status" value="1"/>
</dbReference>
<comment type="caution">
    <text evidence="4">The sequence shown here is derived from an EMBL/GenBank/DDBJ whole genome shotgun (WGS) entry which is preliminary data.</text>
</comment>
<dbReference type="PANTHER" id="PTHR19919">
    <property type="entry name" value="WD REPEAT CONTAINING PROTEIN"/>
    <property type="match status" value="1"/>
</dbReference>